<gene>
    <name evidence="5" type="primary">Aste57867_3784</name>
    <name evidence="4" type="ORF">As57867_003773</name>
    <name evidence="5" type="ORF">ASTE57867_3784</name>
</gene>
<dbReference type="OrthoDB" id="78305at2759"/>
<accession>A0A485KCS2</accession>
<dbReference type="EMBL" id="VJMH01000744">
    <property type="protein sequence ID" value="KAF0714609.1"/>
    <property type="molecule type" value="Genomic_DNA"/>
</dbReference>
<name>A0A485KCS2_9STRA</name>
<evidence type="ECO:0000256" key="3">
    <source>
        <dbReference type="SAM" id="Phobius"/>
    </source>
</evidence>
<sequence>MPSSPLDSIKTLWQDHRKRLFLMGALVAVALFAIVATIISTVSPSANKPSSLSHTDDSTNGTRPMKAPTLPTSSSGGNAPSPANMGILGGEVAVPPSVAPMPPPSPGAPPPTPAPTPPPNLVYVCTATDPTSVCYVPPRPAATTGAACALDTTMDPRLLYLACPAAANANAGFAMDAACASGSRCTYACEPPYVPTSNGWSNADCVPYSALCPPYSPATARGGLRCLNGQLTRDDPAQPLCVPGLNTSYVINYVPATLSTCQTVTPGNGAPMIGLEVGQGQAGQLTSLPQWYWRGVRASFYTNLPGVRRLAACQKNADPLSLNAKGVDTMPYVLGGGGLPSSGCDACGQHTLAFNDAFDVQKAYSKFPGYGIRVRNCNDATCGAVQCDATYTYDAASNTVAAVWVKYNTIFSPTSVGCVVDVVTGYGWSPSDGTSKFTLFEYYPTTVAGQQTPDCAGCSTPSTVDITSCRKIRQPTPASFGTGVSPAQYVCTPTGSAIAGAASLVVLAAAGDGTAADGGAAMSSATQVEIFIACVLAAAGVAVGVRVWRMRQTTTKQQHAMAEPPPCDLELTPDLRGSMYSTTSAKYIPRGSTAADLHDDDDNACDAPPSGSIAPTEAS</sequence>
<keyword evidence="3" id="KW-0472">Membrane</keyword>
<dbReference type="InterPro" id="IPR005556">
    <property type="entry name" value="SUN"/>
</dbReference>
<evidence type="ECO:0000256" key="1">
    <source>
        <dbReference type="ARBA" id="ARBA00010579"/>
    </source>
</evidence>
<feature type="compositionally biased region" description="Pro residues" evidence="2">
    <location>
        <begin position="97"/>
        <end position="115"/>
    </location>
</feature>
<keyword evidence="3" id="KW-0812">Transmembrane</keyword>
<dbReference type="EMBL" id="CAADRA010000744">
    <property type="protein sequence ID" value="VFT80934.1"/>
    <property type="molecule type" value="Genomic_DNA"/>
</dbReference>
<dbReference type="InterPro" id="IPR053088">
    <property type="entry name" value="Beta-glucosidase/SUN-like"/>
</dbReference>
<dbReference type="Pfam" id="PF03856">
    <property type="entry name" value="SUN"/>
    <property type="match status" value="1"/>
</dbReference>
<reference evidence="4" key="2">
    <citation type="submission" date="2019-06" db="EMBL/GenBank/DDBJ databases">
        <title>Genomics analysis of Aphanomyces spp. identifies a new class of oomycete effector associated with host adaptation.</title>
        <authorList>
            <person name="Gaulin E."/>
        </authorList>
    </citation>
    <scope>NUCLEOTIDE SEQUENCE</scope>
    <source>
        <strain evidence="4">CBS 578.67</strain>
    </source>
</reference>
<evidence type="ECO:0000313" key="5">
    <source>
        <dbReference type="EMBL" id="VFT80934.1"/>
    </source>
</evidence>
<feature type="region of interest" description="Disordered" evidence="2">
    <location>
        <begin position="44"/>
        <end position="115"/>
    </location>
</feature>
<dbReference type="PANTHER" id="PTHR31654:SF0">
    <property type="entry name" value="SECRETED BETA-GLUCOSIDASE ADG3-RELATED"/>
    <property type="match status" value="1"/>
</dbReference>
<keyword evidence="6" id="KW-1185">Reference proteome</keyword>
<evidence type="ECO:0000256" key="2">
    <source>
        <dbReference type="SAM" id="MobiDB-lite"/>
    </source>
</evidence>
<organism evidence="5 6">
    <name type="scientific">Aphanomyces stellatus</name>
    <dbReference type="NCBI Taxonomy" id="120398"/>
    <lineage>
        <taxon>Eukaryota</taxon>
        <taxon>Sar</taxon>
        <taxon>Stramenopiles</taxon>
        <taxon>Oomycota</taxon>
        <taxon>Saprolegniomycetes</taxon>
        <taxon>Saprolegniales</taxon>
        <taxon>Verrucalvaceae</taxon>
        <taxon>Aphanomyces</taxon>
    </lineage>
</organism>
<proteinExistence type="inferred from homology"/>
<feature type="transmembrane region" description="Helical" evidence="3">
    <location>
        <begin position="530"/>
        <end position="548"/>
    </location>
</feature>
<evidence type="ECO:0000313" key="4">
    <source>
        <dbReference type="EMBL" id="KAF0714609.1"/>
    </source>
</evidence>
<reference evidence="5 6" key="1">
    <citation type="submission" date="2019-03" db="EMBL/GenBank/DDBJ databases">
        <authorList>
            <person name="Gaulin E."/>
            <person name="Dumas B."/>
        </authorList>
    </citation>
    <scope>NUCLEOTIDE SEQUENCE [LARGE SCALE GENOMIC DNA]</scope>
    <source>
        <strain evidence="5">CBS 568.67</strain>
    </source>
</reference>
<feature type="compositionally biased region" description="Polar residues" evidence="2">
    <location>
        <begin position="44"/>
        <end position="62"/>
    </location>
</feature>
<evidence type="ECO:0000313" key="6">
    <source>
        <dbReference type="Proteomes" id="UP000332933"/>
    </source>
</evidence>
<feature type="region of interest" description="Disordered" evidence="2">
    <location>
        <begin position="591"/>
        <end position="619"/>
    </location>
</feature>
<dbReference type="Proteomes" id="UP000332933">
    <property type="component" value="Unassembled WGS sequence"/>
</dbReference>
<dbReference type="AlphaFoldDB" id="A0A485KCS2"/>
<comment type="similarity">
    <text evidence="1">Belongs to the SUN family.</text>
</comment>
<protein>
    <submittedName>
        <fullName evidence="5">Aste57867_3784 protein</fullName>
    </submittedName>
</protein>
<feature type="transmembrane region" description="Helical" evidence="3">
    <location>
        <begin position="20"/>
        <end position="42"/>
    </location>
</feature>
<dbReference type="PANTHER" id="PTHR31654">
    <property type="entry name" value="SECRETED BETA-GLUCOSIDASE ADG3-RELATED"/>
    <property type="match status" value="1"/>
</dbReference>
<keyword evidence="3" id="KW-1133">Transmembrane helix</keyword>